<sequence length="183" mass="20712">MIVFDSIHSLEPLCEGMKEHNPQTKQLIHCCMVHTQNIPRLSRPELLEGLISLMKRHRTVPGFLPYLLNSSQLSEELAHDRFLKQLCQACARNTSQPACFRFDRTVPLNFSQVPPASAQGCTPALFLSCVPCLETLASEDDVYTIYSFLKNVLQIQHRICMENGTTFCRQTASDDYASQPSFC</sequence>
<dbReference type="EMBL" id="SCEB01000965">
    <property type="protein sequence ID" value="RXM97715.1"/>
    <property type="molecule type" value="Genomic_DNA"/>
</dbReference>
<organism evidence="1 2">
    <name type="scientific">Acipenser ruthenus</name>
    <name type="common">Sterlet sturgeon</name>
    <dbReference type="NCBI Taxonomy" id="7906"/>
    <lineage>
        <taxon>Eukaryota</taxon>
        <taxon>Metazoa</taxon>
        <taxon>Chordata</taxon>
        <taxon>Craniata</taxon>
        <taxon>Vertebrata</taxon>
        <taxon>Euteleostomi</taxon>
        <taxon>Actinopterygii</taxon>
        <taxon>Chondrostei</taxon>
        <taxon>Acipenseriformes</taxon>
        <taxon>Acipenseridae</taxon>
        <taxon>Acipenser</taxon>
    </lineage>
</organism>
<reference evidence="1 2" key="1">
    <citation type="submission" date="2019-01" db="EMBL/GenBank/DDBJ databases">
        <title>Draft Genome and Complete Hox-Cluster Characterization of the Sterlet Sturgeon (Acipenser ruthenus).</title>
        <authorList>
            <person name="Wei Q."/>
        </authorList>
    </citation>
    <scope>NUCLEOTIDE SEQUENCE [LARGE SCALE GENOMIC DNA]</scope>
    <source>
        <strain evidence="1">WHYD16114868_AA</strain>
        <tissue evidence="1">Blood</tissue>
    </source>
</reference>
<proteinExistence type="predicted"/>
<accession>A0A662YNG4</accession>
<comment type="caution">
    <text evidence="1">The sequence shown here is derived from an EMBL/GenBank/DDBJ whole genome shotgun (WGS) entry which is preliminary data.</text>
</comment>
<name>A0A662YNG4_ACIRT</name>
<evidence type="ECO:0000313" key="2">
    <source>
        <dbReference type="Proteomes" id="UP000289886"/>
    </source>
</evidence>
<gene>
    <name evidence="1" type="ORF">EOD39_14085</name>
</gene>
<dbReference type="Proteomes" id="UP000289886">
    <property type="component" value="Unassembled WGS sequence"/>
</dbReference>
<evidence type="ECO:0000313" key="1">
    <source>
        <dbReference type="EMBL" id="RXM97715.1"/>
    </source>
</evidence>
<keyword evidence="2" id="KW-1185">Reference proteome</keyword>
<dbReference type="AlphaFoldDB" id="A0A662YNG4"/>
<protein>
    <submittedName>
        <fullName evidence="1">Uncharacterized protein</fullName>
    </submittedName>
</protein>